<dbReference type="Proteomes" id="UP000054935">
    <property type="component" value="Unassembled WGS sequence"/>
</dbReference>
<evidence type="ECO:0000313" key="8">
    <source>
        <dbReference type="EMBL" id="CUH75585.1"/>
    </source>
</evidence>
<dbReference type="GO" id="GO:0005576">
    <property type="term" value="C:extracellular region"/>
    <property type="evidence" value="ECO:0007669"/>
    <property type="project" value="UniProtKB-SubCell"/>
</dbReference>
<dbReference type="InterPro" id="IPR001343">
    <property type="entry name" value="Hemolysn_Ca-bd"/>
</dbReference>
<gene>
    <name evidence="8" type="primary">cya_2</name>
    <name evidence="8" type="ORF">TRN7648_00514</name>
</gene>
<dbReference type="InterPro" id="IPR050557">
    <property type="entry name" value="RTX_toxin/Mannuronan_C5-epim"/>
</dbReference>
<keyword evidence="4" id="KW-0800">Toxin</keyword>
<reference evidence="8 9" key="1">
    <citation type="submission" date="2015-09" db="EMBL/GenBank/DDBJ databases">
        <authorList>
            <consortium name="Swine Surveillance"/>
        </authorList>
    </citation>
    <scope>NUCLEOTIDE SEQUENCE [LARGE SCALE GENOMIC DNA]</scope>
    <source>
        <strain evidence="8 9">CECT 7648</strain>
    </source>
</reference>
<name>A0A0N7LYR3_9RHOB</name>
<evidence type="ECO:0000256" key="2">
    <source>
        <dbReference type="ARBA" id="ARBA00004613"/>
    </source>
</evidence>
<dbReference type="PANTHER" id="PTHR38340">
    <property type="entry name" value="S-LAYER PROTEIN"/>
    <property type="match status" value="1"/>
</dbReference>
<dbReference type="PANTHER" id="PTHR38340:SF1">
    <property type="entry name" value="S-LAYER PROTEIN"/>
    <property type="match status" value="1"/>
</dbReference>
<dbReference type="PRINTS" id="PR00313">
    <property type="entry name" value="CABNDNGRPT"/>
</dbReference>
<evidence type="ECO:0000256" key="1">
    <source>
        <dbReference type="ARBA" id="ARBA00004370"/>
    </source>
</evidence>
<dbReference type="Gene3D" id="2.150.10.10">
    <property type="entry name" value="Serralysin-like metalloprotease, C-terminal"/>
    <property type="match status" value="4"/>
</dbReference>
<dbReference type="InterPro" id="IPR003995">
    <property type="entry name" value="RTX_toxin_determinant-A"/>
</dbReference>
<dbReference type="OrthoDB" id="733404at2"/>
<protein>
    <submittedName>
        <fullName evidence="8">Cyclolysin</fullName>
    </submittedName>
</protein>
<dbReference type="GO" id="GO:0005509">
    <property type="term" value="F:calcium ion binding"/>
    <property type="evidence" value="ECO:0007669"/>
    <property type="project" value="InterPro"/>
</dbReference>
<comment type="subcellular location">
    <subcellularLocation>
        <location evidence="1">Membrane</location>
    </subcellularLocation>
    <subcellularLocation>
        <location evidence="2">Secreted</location>
    </subcellularLocation>
</comment>
<keyword evidence="3" id="KW-0964">Secreted</keyword>
<evidence type="ECO:0000256" key="4">
    <source>
        <dbReference type="ARBA" id="ARBA00022656"/>
    </source>
</evidence>
<dbReference type="AlphaFoldDB" id="A0A0N7LYR3"/>
<dbReference type="GO" id="GO:0016020">
    <property type="term" value="C:membrane"/>
    <property type="evidence" value="ECO:0007669"/>
    <property type="project" value="UniProtKB-SubCell"/>
</dbReference>
<keyword evidence="5" id="KW-0677">Repeat</keyword>
<dbReference type="SUPFAM" id="SSF51120">
    <property type="entry name" value="beta-Roll"/>
    <property type="match status" value="2"/>
</dbReference>
<dbReference type="InterPro" id="IPR011049">
    <property type="entry name" value="Serralysin-like_metalloprot_C"/>
</dbReference>
<sequence>MTVIQSYTTEGIYALSNLGAGYDDFTLTHQTALDAALIAFDTETWVYNTVTSSLFEIGIGAYDLIIDANGLGPIGSEEELMNAIMNGVATGQIYGVSLMQGTTTLAELSFAPGAYTLSSGSTSFELSGTLPTNLNDIFGMVFTLSELSMFDELTSDEQDDLIAYMSNWGLSGLKFSDGGTDILDVSLDATGLTINLDGFVLDFAADLSGNVEDFGALLGFLDDMSGVDARANADALLASMTNFDLTAPDGTQVLEVTYSDDAAGSDGWLVLVDGVAFDDILIDVPLGGSWGELWAWDDDATAIYGLDGNDELHGGDLDDLIDGGDDHDTLYGWSGDDTLKGGAGNDYIAGHDWWGNPNSYSDTAVFDVNFADAEITVLGFDLIQVSSADGVDTLSGIDFLDFLDGTVDAIKPGYNYTGGDTDDTFFLSELDDTASGGRGEDTIDGADGDDAIWGNGGNDVIWGGFGNDTLRGGRETDSIDGGEGDDSIAGQRHADTLDGGNGNDTVKGGGGMDEMYGGFGDDFLKGGTKDDILFGGEGNDLLAGNRHDDLLDGGRGNDTLFAGGDDDTLIGGEGDDWMKGGTGEDTFVFGDMDGNDTITDFDVLEDTILLDAFSMTATDFAATATVTADGVLLATSDMSILLEGLTTTDGLDAAIEDYVWVL</sequence>
<organism evidence="8 9">
    <name type="scientific">Tropicibacter naphthalenivorans</name>
    <dbReference type="NCBI Taxonomy" id="441103"/>
    <lineage>
        <taxon>Bacteria</taxon>
        <taxon>Pseudomonadati</taxon>
        <taxon>Pseudomonadota</taxon>
        <taxon>Alphaproteobacteria</taxon>
        <taxon>Rhodobacterales</taxon>
        <taxon>Roseobacteraceae</taxon>
        <taxon>Tropicibacter</taxon>
    </lineage>
</organism>
<dbReference type="EMBL" id="CYSE01000001">
    <property type="protein sequence ID" value="CUH75585.1"/>
    <property type="molecule type" value="Genomic_DNA"/>
</dbReference>
<evidence type="ECO:0000256" key="5">
    <source>
        <dbReference type="ARBA" id="ARBA00022737"/>
    </source>
</evidence>
<keyword evidence="9" id="KW-1185">Reference proteome</keyword>
<evidence type="ECO:0000313" key="9">
    <source>
        <dbReference type="Proteomes" id="UP000054935"/>
    </source>
</evidence>
<dbReference type="STRING" id="441103.TRN7648_00514"/>
<proteinExistence type="predicted"/>
<dbReference type="GO" id="GO:0090729">
    <property type="term" value="F:toxin activity"/>
    <property type="evidence" value="ECO:0007669"/>
    <property type="project" value="UniProtKB-KW"/>
</dbReference>
<dbReference type="Pfam" id="PF00353">
    <property type="entry name" value="HemolysinCabind"/>
    <property type="match status" value="6"/>
</dbReference>
<evidence type="ECO:0000256" key="3">
    <source>
        <dbReference type="ARBA" id="ARBA00022525"/>
    </source>
</evidence>
<keyword evidence="6" id="KW-0843">Virulence</keyword>
<evidence type="ECO:0000256" key="6">
    <source>
        <dbReference type="ARBA" id="ARBA00023026"/>
    </source>
</evidence>
<accession>A0A0N7LYR3</accession>
<dbReference type="RefSeq" id="WP_058246060.1">
    <property type="nucleotide sequence ID" value="NZ_CYSE01000001.1"/>
</dbReference>
<keyword evidence="7" id="KW-0472">Membrane</keyword>
<evidence type="ECO:0000256" key="7">
    <source>
        <dbReference type="ARBA" id="ARBA00023136"/>
    </source>
</evidence>
<dbReference type="PROSITE" id="PS00330">
    <property type="entry name" value="HEMOLYSIN_CALCIUM"/>
    <property type="match status" value="1"/>
</dbReference>
<dbReference type="PRINTS" id="PR01488">
    <property type="entry name" value="RTXTOXINA"/>
</dbReference>
<dbReference type="InterPro" id="IPR018511">
    <property type="entry name" value="Hemolysin-typ_Ca-bd_CS"/>
</dbReference>